<reference evidence="10 11" key="1">
    <citation type="journal article" date="2019" name="PLoS Genet.">
        <title>Convergent evolution of linked mating-type loci in basidiomycete fungi.</title>
        <authorList>
            <person name="Sun S."/>
            <person name="Coelho M.A."/>
            <person name="Heitman J."/>
            <person name="Nowrousian M."/>
        </authorList>
    </citation>
    <scope>NUCLEOTIDE SEQUENCE [LARGE SCALE GENOMIC DNA]</scope>
    <source>
        <strain evidence="10 11">CBS 4282</strain>
    </source>
</reference>
<keyword evidence="8" id="KW-0472">Membrane</keyword>
<name>A0A7D8V0Z2_VANHU</name>
<evidence type="ECO:0000313" key="10">
    <source>
        <dbReference type="EMBL" id="TXT13224.1"/>
    </source>
</evidence>
<keyword evidence="11" id="KW-1185">Reference proteome</keyword>
<keyword evidence="6" id="KW-0249">Electron transport</keyword>
<dbReference type="AlphaFoldDB" id="A0A7D8V0Z2"/>
<accession>A0A7D8V0Z2</accession>
<dbReference type="OrthoDB" id="425749at2759"/>
<evidence type="ECO:0000256" key="9">
    <source>
        <dbReference type="ARBA" id="ARBA00031684"/>
    </source>
</evidence>
<keyword evidence="5" id="KW-0999">Mitochondrion inner membrane</keyword>
<evidence type="ECO:0000256" key="4">
    <source>
        <dbReference type="ARBA" id="ARBA00022660"/>
    </source>
</evidence>
<dbReference type="InterPro" id="IPR036544">
    <property type="entry name" value="QCR7_sf"/>
</dbReference>
<sequence length="130" mass="14790">MVLLGGPLGISFAKQIKAYSAGLYNSLRPLANAYANAAGHRKVGLKYDDLLVEERLDVEKAISRLPAKEGYDRVYRFRVAFQQDLMRRPLPKAEWVKAEDDVRYLAPLVEEVARENAERAAWDTIEVVRK</sequence>
<evidence type="ECO:0000256" key="8">
    <source>
        <dbReference type="ARBA" id="ARBA00023136"/>
    </source>
</evidence>
<dbReference type="Gene3D" id="1.10.1090.10">
    <property type="entry name" value="Cytochrome b-c1 complex subunit 7"/>
    <property type="match status" value="1"/>
</dbReference>
<comment type="similarity">
    <text evidence="2">Belongs to the UQCRB/QCR7 family.</text>
</comment>
<evidence type="ECO:0000256" key="5">
    <source>
        <dbReference type="ARBA" id="ARBA00022792"/>
    </source>
</evidence>
<dbReference type="Pfam" id="PF02271">
    <property type="entry name" value="UCR_14kD"/>
    <property type="match status" value="1"/>
</dbReference>
<dbReference type="PANTHER" id="PTHR12022">
    <property type="entry name" value="UBIQUINOL-CYTOCHROME C REDUCTASE COMPLEX 14 KD PROTEIN"/>
    <property type="match status" value="1"/>
</dbReference>
<comment type="subcellular location">
    <subcellularLocation>
        <location evidence="1">Mitochondrion inner membrane</location>
        <topology evidence="1">Peripheral membrane protein</topology>
        <orientation evidence="1">Matrix side</orientation>
    </subcellularLocation>
</comment>
<gene>
    <name evidence="10" type="ORF">VHUM_01625</name>
</gene>
<dbReference type="SUPFAM" id="SSF81524">
    <property type="entry name" value="14 kDa protein of cytochrome bc1 complex (Ubiquinol-cytochrome c reductase)"/>
    <property type="match status" value="1"/>
</dbReference>
<evidence type="ECO:0000256" key="6">
    <source>
        <dbReference type="ARBA" id="ARBA00022982"/>
    </source>
</evidence>
<keyword evidence="3" id="KW-0813">Transport</keyword>
<dbReference type="EMBL" id="QKWK01000003">
    <property type="protein sequence ID" value="TXT13224.1"/>
    <property type="molecule type" value="Genomic_DNA"/>
</dbReference>
<dbReference type="PANTHER" id="PTHR12022:SF0">
    <property type="entry name" value="CYTOCHROME B-C1 COMPLEX SUBUNIT 7"/>
    <property type="match status" value="1"/>
</dbReference>
<keyword evidence="7" id="KW-0496">Mitochondrion</keyword>
<evidence type="ECO:0000256" key="3">
    <source>
        <dbReference type="ARBA" id="ARBA00022448"/>
    </source>
</evidence>
<evidence type="ECO:0000256" key="7">
    <source>
        <dbReference type="ARBA" id="ARBA00023128"/>
    </source>
</evidence>
<organism evidence="10 11">
    <name type="scientific">Vanrija humicola</name>
    <name type="common">Yeast</name>
    <name type="synonym">Cryptococcus humicola</name>
    <dbReference type="NCBI Taxonomy" id="5417"/>
    <lineage>
        <taxon>Eukaryota</taxon>
        <taxon>Fungi</taxon>
        <taxon>Dikarya</taxon>
        <taxon>Basidiomycota</taxon>
        <taxon>Agaricomycotina</taxon>
        <taxon>Tremellomycetes</taxon>
        <taxon>Trichosporonales</taxon>
        <taxon>Trichosporonaceae</taxon>
        <taxon>Vanrija</taxon>
    </lineage>
</organism>
<dbReference type="GO" id="GO:0045275">
    <property type="term" value="C:respiratory chain complex III"/>
    <property type="evidence" value="ECO:0007669"/>
    <property type="project" value="InterPro"/>
</dbReference>
<dbReference type="GO" id="GO:0006122">
    <property type="term" value="P:mitochondrial electron transport, ubiquinol to cytochrome c"/>
    <property type="evidence" value="ECO:0007669"/>
    <property type="project" value="InterPro"/>
</dbReference>
<evidence type="ECO:0000313" key="11">
    <source>
        <dbReference type="Proteomes" id="UP000473826"/>
    </source>
</evidence>
<dbReference type="FunFam" id="1.10.1090.10:FF:000001">
    <property type="entry name" value="Cytochrome b-c1 complex subunit 7"/>
    <property type="match status" value="1"/>
</dbReference>
<evidence type="ECO:0000256" key="2">
    <source>
        <dbReference type="ARBA" id="ARBA00008554"/>
    </source>
</evidence>
<evidence type="ECO:0000256" key="1">
    <source>
        <dbReference type="ARBA" id="ARBA00004443"/>
    </source>
</evidence>
<dbReference type="Proteomes" id="UP000473826">
    <property type="component" value="Unassembled WGS sequence"/>
</dbReference>
<protein>
    <recommendedName>
        <fullName evidence="9">Complex III subunit 7</fullName>
    </recommendedName>
</protein>
<dbReference type="GO" id="GO:0005743">
    <property type="term" value="C:mitochondrial inner membrane"/>
    <property type="evidence" value="ECO:0007669"/>
    <property type="project" value="UniProtKB-SubCell"/>
</dbReference>
<keyword evidence="4" id="KW-0679">Respiratory chain</keyword>
<proteinExistence type="inferred from homology"/>
<comment type="caution">
    <text evidence="10">The sequence shown here is derived from an EMBL/GenBank/DDBJ whole genome shotgun (WGS) entry which is preliminary data.</text>
</comment>
<dbReference type="InterPro" id="IPR003197">
    <property type="entry name" value="QCR7"/>
</dbReference>